<feature type="region of interest" description="Disordered" evidence="3">
    <location>
        <begin position="462"/>
        <end position="487"/>
    </location>
</feature>
<gene>
    <name evidence="5" type="ORF">LSUE1_G002465</name>
</gene>
<evidence type="ECO:0000256" key="4">
    <source>
        <dbReference type="SAM" id="Phobius"/>
    </source>
</evidence>
<sequence>MATAMVRETASASANSSYLDPISNMCERFFHQSTVKNDVLYVWGGAETFVANNSDGRADGAITIGTNNFMIAMNMNSSWDWKINISESVLTPAPSPPPGNTSPPVIIRGALFSGGLGDDNVYIYGGTTSALNSSFVDYTLPISPEYSLWSYNTATNQWGQYDISHNTSQRPSSGAYAEVPDQNLAFYLNGEITNGTSTLTLGIGSELMTLEGLVIIDTAAHTSRNVSTGSLVGSNPRTGGVLQYVTGIGSKGVLVSIGGSYRQSYTSSTDEIGSLLSMDTIDILDINSTYNEGQPAWYSQKATGDIPPARVQFCSVAVAAFDNSSYHIYIYGGKSSPTSLFDDIYTLSLPSFIWTNVYNATIPIPRYGHTCHLVGRRQMLTVGGSGSTEFKSCDWETKGVAVYDLTTLTWGSEYDFDALDYGVPAPITSIIGGNYNGSANITQPIGGFTTPELAALFKENRLEETPPKTPSSTPPPNSTTDQPNLGETKATNRVGIIAGAATGSVITLIFIGWAIWRFCRRTRAPQSNPLRNHSVRSYRQRFARSPSLKNVDYDFTNPCG</sequence>
<dbReference type="OrthoDB" id="10251809at2759"/>
<evidence type="ECO:0000256" key="1">
    <source>
        <dbReference type="ARBA" id="ARBA00022441"/>
    </source>
</evidence>
<keyword evidence="4" id="KW-1133">Transmembrane helix</keyword>
<proteinExistence type="predicted"/>
<accession>A0A8T9C939</accession>
<keyword evidence="1" id="KW-0880">Kelch repeat</keyword>
<dbReference type="Proteomes" id="UP000469558">
    <property type="component" value="Unassembled WGS sequence"/>
</dbReference>
<dbReference type="AlphaFoldDB" id="A0A8T9C939"/>
<keyword evidence="4" id="KW-0472">Membrane</keyword>
<comment type="caution">
    <text evidence="5">The sequence shown here is derived from an EMBL/GenBank/DDBJ whole genome shotgun (WGS) entry which is preliminary data.</text>
</comment>
<dbReference type="Pfam" id="PF24681">
    <property type="entry name" value="Kelch_KLHDC2_KLHL20_DRC7"/>
    <property type="match status" value="1"/>
</dbReference>
<protein>
    <submittedName>
        <fullName evidence="5">Kelch repeat-containing protein</fullName>
    </submittedName>
</protein>
<keyword evidence="2" id="KW-0677">Repeat</keyword>
<feature type="transmembrane region" description="Helical" evidence="4">
    <location>
        <begin position="494"/>
        <end position="516"/>
    </location>
</feature>
<dbReference type="PANTHER" id="PTHR46093">
    <property type="entry name" value="ACYL-COA-BINDING DOMAIN-CONTAINING PROTEIN 5"/>
    <property type="match status" value="1"/>
</dbReference>
<keyword evidence="4" id="KW-0812">Transmembrane</keyword>
<feature type="compositionally biased region" description="Pro residues" evidence="3">
    <location>
        <begin position="467"/>
        <end position="477"/>
    </location>
</feature>
<evidence type="ECO:0000313" key="5">
    <source>
        <dbReference type="EMBL" id="TVY82131.1"/>
    </source>
</evidence>
<evidence type="ECO:0000313" key="6">
    <source>
        <dbReference type="Proteomes" id="UP000469558"/>
    </source>
</evidence>
<dbReference type="EMBL" id="QGMK01000365">
    <property type="protein sequence ID" value="TVY82131.1"/>
    <property type="molecule type" value="Genomic_DNA"/>
</dbReference>
<dbReference type="PANTHER" id="PTHR46093:SF18">
    <property type="entry name" value="FIBRONECTIN TYPE-III DOMAIN-CONTAINING PROTEIN"/>
    <property type="match status" value="1"/>
</dbReference>
<keyword evidence="6" id="KW-1185">Reference proteome</keyword>
<dbReference type="SUPFAM" id="SSF117281">
    <property type="entry name" value="Kelch motif"/>
    <property type="match status" value="2"/>
</dbReference>
<dbReference type="InterPro" id="IPR015915">
    <property type="entry name" value="Kelch-typ_b-propeller"/>
</dbReference>
<reference evidence="5 6" key="1">
    <citation type="submission" date="2018-05" db="EMBL/GenBank/DDBJ databases">
        <title>Genome sequencing and assembly of the regulated plant pathogen Lachnellula willkommii and related sister species for the development of diagnostic species identification markers.</title>
        <authorList>
            <person name="Giroux E."/>
            <person name="Bilodeau G."/>
        </authorList>
    </citation>
    <scope>NUCLEOTIDE SEQUENCE [LARGE SCALE GENOMIC DNA]</scope>
    <source>
        <strain evidence="5 6">CBS 268.59</strain>
    </source>
</reference>
<evidence type="ECO:0000256" key="2">
    <source>
        <dbReference type="ARBA" id="ARBA00022737"/>
    </source>
</evidence>
<organism evidence="5 6">
    <name type="scientific">Lachnellula suecica</name>
    <dbReference type="NCBI Taxonomy" id="602035"/>
    <lineage>
        <taxon>Eukaryota</taxon>
        <taxon>Fungi</taxon>
        <taxon>Dikarya</taxon>
        <taxon>Ascomycota</taxon>
        <taxon>Pezizomycotina</taxon>
        <taxon>Leotiomycetes</taxon>
        <taxon>Helotiales</taxon>
        <taxon>Lachnaceae</taxon>
        <taxon>Lachnellula</taxon>
    </lineage>
</organism>
<name>A0A8T9C939_9HELO</name>
<evidence type="ECO:0000256" key="3">
    <source>
        <dbReference type="SAM" id="MobiDB-lite"/>
    </source>
</evidence>
<dbReference type="Gene3D" id="2.120.10.80">
    <property type="entry name" value="Kelch-type beta propeller"/>
    <property type="match status" value="2"/>
</dbReference>